<dbReference type="Proteomes" id="UP001623591">
    <property type="component" value="Unassembled WGS sequence"/>
</dbReference>
<accession>A0ABW8T2L4</accession>
<protein>
    <recommendedName>
        <fullName evidence="2">GGDEF domain-containing protein</fullName>
    </recommendedName>
</protein>
<reference evidence="3 4" key="1">
    <citation type="submission" date="2024-11" db="EMBL/GenBank/DDBJ databases">
        <authorList>
            <person name="Heng Y.C."/>
            <person name="Lim A.C.H."/>
            <person name="Lee J.K.Y."/>
            <person name="Kittelmann S."/>
        </authorList>
    </citation>
    <scope>NUCLEOTIDE SEQUENCE [LARGE SCALE GENOMIC DNA]</scope>
    <source>
        <strain evidence="3 4">WILCCON 0185</strain>
    </source>
</reference>
<dbReference type="PROSITE" id="PS50887">
    <property type="entry name" value="GGDEF"/>
    <property type="match status" value="1"/>
</dbReference>
<keyword evidence="1" id="KW-0812">Transmembrane</keyword>
<dbReference type="InterPro" id="IPR043128">
    <property type="entry name" value="Rev_trsase/Diguanyl_cyclase"/>
</dbReference>
<organism evidence="3 4">
    <name type="scientific">Candidatus Clostridium stratigraminis</name>
    <dbReference type="NCBI Taxonomy" id="3381661"/>
    <lineage>
        <taxon>Bacteria</taxon>
        <taxon>Bacillati</taxon>
        <taxon>Bacillota</taxon>
        <taxon>Clostridia</taxon>
        <taxon>Eubacteriales</taxon>
        <taxon>Clostridiaceae</taxon>
        <taxon>Clostridium</taxon>
    </lineage>
</organism>
<proteinExistence type="predicted"/>
<feature type="domain" description="GGDEF" evidence="2">
    <location>
        <begin position="424"/>
        <end position="541"/>
    </location>
</feature>
<keyword evidence="1" id="KW-0472">Membrane</keyword>
<keyword evidence="4" id="KW-1185">Reference proteome</keyword>
<keyword evidence="1" id="KW-1133">Transmembrane helix</keyword>
<evidence type="ECO:0000259" key="2">
    <source>
        <dbReference type="PROSITE" id="PS50887"/>
    </source>
</evidence>
<feature type="transmembrane region" description="Helical" evidence="1">
    <location>
        <begin position="71"/>
        <end position="99"/>
    </location>
</feature>
<comment type="caution">
    <text evidence="3">The sequence shown here is derived from an EMBL/GenBank/DDBJ whole genome shotgun (WGS) entry which is preliminary data.</text>
</comment>
<feature type="transmembrane region" description="Helical" evidence="1">
    <location>
        <begin position="148"/>
        <end position="165"/>
    </location>
</feature>
<evidence type="ECO:0000313" key="3">
    <source>
        <dbReference type="EMBL" id="MFL0246610.1"/>
    </source>
</evidence>
<dbReference type="InterPro" id="IPR029787">
    <property type="entry name" value="Nucleotide_cyclase"/>
</dbReference>
<dbReference type="InterPro" id="IPR000160">
    <property type="entry name" value="GGDEF_dom"/>
</dbReference>
<evidence type="ECO:0000256" key="1">
    <source>
        <dbReference type="SAM" id="Phobius"/>
    </source>
</evidence>
<dbReference type="Gene3D" id="3.30.70.270">
    <property type="match status" value="1"/>
</dbReference>
<dbReference type="SUPFAM" id="SSF55073">
    <property type="entry name" value="Nucleotide cyclase"/>
    <property type="match status" value="1"/>
</dbReference>
<feature type="transmembrane region" description="Helical" evidence="1">
    <location>
        <begin position="211"/>
        <end position="228"/>
    </location>
</feature>
<feature type="transmembrane region" description="Helical" evidence="1">
    <location>
        <begin position="12"/>
        <end position="30"/>
    </location>
</feature>
<gene>
    <name evidence="3" type="ORF">ACJDUG_06485</name>
</gene>
<name>A0ABW8T2L4_9CLOT</name>
<feature type="transmembrane region" description="Helical" evidence="1">
    <location>
        <begin position="36"/>
        <end position="59"/>
    </location>
</feature>
<sequence length="541" mass="62951">MNKKYFHKPLIIIYNLIAFSILILSIYKFYYNNITLYFTDYLFIAILIISFILVSKYSITLKSTTLNFNDFIIIVCFMVFNIYLTIIFITICYLILFIIDFKSNRKLNLLNENIYVINNSILIIAAFISNILLSFFDKIYYLKFYETTTVILFSFILLSINYILYCLELSFQKSSLVVITLENGLYLILLNFLLSTVLASAAVFLCDLYDYIPIVVMTVFIIFISYSLNKIDKLKINNDNLRNINSCTSFLISNADLKVKLQHVIRTIDAIVPFVYCGVYFTRETYNNLYPLAYKCNILIETEDLKFLSSSDNIMFNNIIGGSIVYKDAALFSRSINIVNNYSSAIKYLIALPIKTSDAVVGFIIICLDRYIELEGELELLSSIVSNLGIVNYYINDSLKNNIISRKDHDGVLKYINFNIKSKIFFTLALIEIVNYKEIIQSYNRDFYDSFKIEMERIIKAVLSSNDIILSFEKEEIYIVFNLLDSKNSVYKLNELSELLKNFTFKDMHIKINIKFSTSEYPMDGISGDEILDIAYRKLHY</sequence>
<evidence type="ECO:0000313" key="4">
    <source>
        <dbReference type="Proteomes" id="UP001623591"/>
    </source>
</evidence>
<dbReference type="EMBL" id="JBJHZZ010000002">
    <property type="protein sequence ID" value="MFL0246610.1"/>
    <property type="molecule type" value="Genomic_DNA"/>
</dbReference>
<feature type="transmembrane region" description="Helical" evidence="1">
    <location>
        <begin position="114"/>
        <end position="136"/>
    </location>
</feature>
<feature type="transmembrane region" description="Helical" evidence="1">
    <location>
        <begin position="185"/>
        <end position="204"/>
    </location>
</feature>